<feature type="region of interest" description="Disordered" evidence="10">
    <location>
        <begin position="1"/>
        <end position="24"/>
    </location>
</feature>
<keyword evidence="4 8" id="KW-0812">Transmembrane</keyword>
<keyword evidence="7 8" id="KW-0998">Cell outer membrane</keyword>
<feature type="domain" description="TonB-dependent receptor plug" evidence="12">
    <location>
        <begin position="100"/>
        <end position="209"/>
    </location>
</feature>
<dbReference type="GO" id="GO:0009279">
    <property type="term" value="C:cell outer membrane"/>
    <property type="evidence" value="ECO:0007669"/>
    <property type="project" value="UniProtKB-SubCell"/>
</dbReference>
<comment type="similarity">
    <text evidence="8 9">Belongs to the TonB-dependent receptor family.</text>
</comment>
<proteinExistence type="inferred from homology"/>
<keyword evidence="6 8" id="KW-0472">Membrane</keyword>
<dbReference type="InterPro" id="IPR008969">
    <property type="entry name" value="CarboxyPept-like_regulatory"/>
</dbReference>
<evidence type="ECO:0000259" key="12">
    <source>
        <dbReference type="Pfam" id="PF07715"/>
    </source>
</evidence>
<keyword evidence="3 8" id="KW-1134">Transmembrane beta strand</keyword>
<dbReference type="InterPro" id="IPR012910">
    <property type="entry name" value="Plug_dom"/>
</dbReference>
<evidence type="ECO:0000256" key="1">
    <source>
        <dbReference type="ARBA" id="ARBA00004571"/>
    </source>
</evidence>
<reference evidence="13 14" key="1">
    <citation type="submission" date="2014-09" db="EMBL/GenBank/DDBJ databases">
        <title>Draft Genome Sequence of Draconibacterium sp. JN14CK-3.</title>
        <authorList>
            <person name="Dong C."/>
            <person name="Lai Q."/>
            <person name="Shao Z."/>
        </authorList>
    </citation>
    <scope>NUCLEOTIDE SEQUENCE [LARGE SCALE GENOMIC DNA]</scope>
    <source>
        <strain evidence="13 14">JN14CK-3</strain>
    </source>
</reference>
<evidence type="ECO:0008006" key="15">
    <source>
        <dbReference type="Google" id="ProtNLM"/>
    </source>
</evidence>
<dbReference type="InterPro" id="IPR023997">
    <property type="entry name" value="TonB-dep_OMP_SusC/RagA_CS"/>
</dbReference>
<feature type="domain" description="TonB-dependent receptor-like beta-barrel" evidence="11">
    <location>
        <begin position="436"/>
        <end position="817"/>
    </location>
</feature>
<dbReference type="Proteomes" id="UP000032544">
    <property type="component" value="Unassembled WGS sequence"/>
</dbReference>
<keyword evidence="5 9" id="KW-0798">TonB box</keyword>
<dbReference type="Gene3D" id="2.60.40.1120">
    <property type="entry name" value="Carboxypeptidase-like, regulatory domain"/>
    <property type="match status" value="1"/>
</dbReference>
<gene>
    <name evidence="13" type="ORF">LH29_10360</name>
</gene>
<comment type="caution">
    <text evidence="13">The sequence shown here is derived from an EMBL/GenBank/DDBJ whole genome shotgun (WGS) entry which is preliminary data.</text>
</comment>
<protein>
    <recommendedName>
        <fullName evidence="15">TonB-dependent receptor</fullName>
    </recommendedName>
</protein>
<dbReference type="PATRIC" id="fig|1544798.3.peg.2083"/>
<evidence type="ECO:0000256" key="10">
    <source>
        <dbReference type="SAM" id="MobiDB-lite"/>
    </source>
</evidence>
<evidence type="ECO:0000313" key="13">
    <source>
        <dbReference type="EMBL" id="KJF45709.1"/>
    </source>
</evidence>
<evidence type="ECO:0000256" key="3">
    <source>
        <dbReference type="ARBA" id="ARBA00022452"/>
    </source>
</evidence>
<keyword evidence="2 8" id="KW-0813">Transport</keyword>
<dbReference type="InterPro" id="IPR037066">
    <property type="entry name" value="Plug_dom_sf"/>
</dbReference>
<dbReference type="Pfam" id="PF13715">
    <property type="entry name" value="CarbopepD_reg_2"/>
    <property type="match status" value="1"/>
</dbReference>
<dbReference type="STRING" id="1544798.LH29_10360"/>
<dbReference type="InterPro" id="IPR023996">
    <property type="entry name" value="TonB-dep_OMP_SusC/RagA"/>
</dbReference>
<dbReference type="Pfam" id="PF07715">
    <property type="entry name" value="Plug"/>
    <property type="match status" value="1"/>
</dbReference>
<dbReference type="EMBL" id="JRHC01000001">
    <property type="protein sequence ID" value="KJF45709.1"/>
    <property type="molecule type" value="Genomic_DNA"/>
</dbReference>
<evidence type="ECO:0000256" key="2">
    <source>
        <dbReference type="ARBA" id="ARBA00022448"/>
    </source>
</evidence>
<dbReference type="AlphaFoldDB" id="A0A0D8JG91"/>
<evidence type="ECO:0000313" key="14">
    <source>
        <dbReference type="Proteomes" id="UP000032544"/>
    </source>
</evidence>
<dbReference type="Gene3D" id="2.170.130.10">
    <property type="entry name" value="TonB-dependent receptor, plug domain"/>
    <property type="match status" value="1"/>
</dbReference>
<comment type="subcellular location">
    <subcellularLocation>
        <location evidence="1 8">Cell outer membrane</location>
        <topology evidence="1 8">Multi-pass membrane protein</topology>
    </subcellularLocation>
</comment>
<dbReference type="Gene3D" id="2.40.170.20">
    <property type="entry name" value="TonB-dependent receptor, beta-barrel domain"/>
    <property type="match status" value="1"/>
</dbReference>
<dbReference type="NCBIfam" id="TIGR04057">
    <property type="entry name" value="SusC_RagA_signa"/>
    <property type="match status" value="1"/>
</dbReference>
<name>A0A0D8JG91_9BACT</name>
<dbReference type="SUPFAM" id="SSF49464">
    <property type="entry name" value="Carboxypeptidase regulatory domain-like"/>
    <property type="match status" value="1"/>
</dbReference>
<evidence type="ECO:0000256" key="6">
    <source>
        <dbReference type="ARBA" id="ARBA00023136"/>
    </source>
</evidence>
<evidence type="ECO:0000256" key="7">
    <source>
        <dbReference type="ARBA" id="ARBA00023237"/>
    </source>
</evidence>
<dbReference type="InterPro" id="IPR000531">
    <property type="entry name" value="Beta-barrel_TonB"/>
</dbReference>
<feature type="compositionally biased region" description="Basic and acidic residues" evidence="10">
    <location>
        <begin position="1"/>
        <end position="19"/>
    </location>
</feature>
<evidence type="ECO:0000259" key="11">
    <source>
        <dbReference type="Pfam" id="PF00593"/>
    </source>
</evidence>
<dbReference type="SUPFAM" id="SSF56935">
    <property type="entry name" value="Porins"/>
    <property type="match status" value="1"/>
</dbReference>
<evidence type="ECO:0000256" key="9">
    <source>
        <dbReference type="RuleBase" id="RU003357"/>
    </source>
</evidence>
<sequence length="1001" mass="109603">MNSDGEQNKQIKGTVRDENGEPLPGVTIVFQGTTQGTISDIDGNYSMIMPDDAEVLVFSFIGMMTQEVSIDGKEEVNVTMIQDYIGIEEVVAIGYGTTKKEDLVSSVAQVKAEIIENQPTVRVDQALQGRAAGVEVTSTSGVPGGNAVIRIRGTSSINGNNNPLYVIDGFIAGTDFNLNNLNVNDIESIEVLKDATALAIYGTRGASGVILITSKNGKNLAKGKTQVSVNQYLSYQQTANRIELADSKLYAEYRNEEAQFVPGPDGYGYTDSSLPLIFDDPASAPYTDWIDLVSQNGLINNTDVSITGNADKANYYISFNHFDQEGVVRASGIERFSLRTNLDFNLSDKFTTGVRLNISKFKKENNKVAYSQIVTAVLPIREVYTEDGSFTSTNPVSGSLQRNPEADIQMRVNHDLVTNIISNAYLEFKPVKDLVFRSSVGVELNYFKGNVYNPGALPERSAQGVGGYASIDTNQKQSILNENTVTYNLDLGDHNIKVLGGFTMQKISNESVSTAAEGFPNDVLEFNNLSFGSDPLLNQVGSGYNQRTFVSMLSRINYGYKGKYLLTLVGRRDGSSVFENGNKYAFFPSVGVAWNVYKEQFMEDFGSISMMKLRGSYGIVGEQGVNPYNSLAKFNSSATYFNETLVPAVLIGGLPSKDLTWETTKQWDFGVEMGFLNNRFGFEVDLYKKTTEDLLLARDLPGTAGGSQLQNVGSIENKGLEFSVHSVNISKSDFSWETTFTLSANRNKVLDLGGDDYINLNQPSNQGGAGLRLIPGEPAPVFVGATYLGTYKTEQEIIDDGRVGVSFLGGPRYVDLDGNSVINDEDKLPIGSPQPDFYGGLRNTLNYKGFTFDCFFQYSYGNEMYNLLTHVGWFGRGDQVLVPDVANRWVEGLNETSDVPRAGTSTSLFNPNSTALIEDASFIRLKSMSLGYNLPVKKLGIDNLFSRFNVYVAGNNLLLITNWTLGDPEVSNYGSNNLSQGVATGQYPYARTYTVGVKIDF</sequence>
<dbReference type="Pfam" id="PF00593">
    <property type="entry name" value="TonB_dep_Rec_b-barrel"/>
    <property type="match status" value="1"/>
</dbReference>
<dbReference type="FunFam" id="2.60.40.1120:FF:000003">
    <property type="entry name" value="Outer membrane protein Omp121"/>
    <property type="match status" value="1"/>
</dbReference>
<evidence type="ECO:0000256" key="5">
    <source>
        <dbReference type="ARBA" id="ARBA00023077"/>
    </source>
</evidence>
<evidence type="ECO:0000256" key="4">
    <source>
        <dbReference type="ARBA" id="ARBA00022692"/>
    </source>
</evidence>
<organism evidence="13 14">
    <name type="scientific">Draconibacterium sediminis</name>
    <dbReference type="NCBI Taxonomy" id="1544798"/>
    <lineage>
        <taxon>Bacteria</taxon>
        <taxon>Pseudomonadati</taxon>
        <taxon>Bacteroidota</taxon>
        <taxon>Bacteroidia</taxon>
        <taxon>Marinilabiliales</taxon>
        <taxon>Prolixibacteraceae</taxon>
        <taxon>Draconibacterium</taxon>
    </lineage>
</organism>
<evidence type="ECO:0000256" key="8">
    <source>
        <dbReference type="PROSITE-ProRule" id="PRU01360"/>
    </source>
</evidence>
<keyword evidence="14" id="KW-1185">Reference proteome</keyword>
<dbReference type="InterPro" id="IPR039426">
    <property type="entry name" value="TonB-dep_rcpt-like"/>
</dbReference>
<dbReference type="NCBIfam" id="TIGR04056">
    <property type="entry name" value="OMP_RagA_SusC"/>
    <property type="match status" value="1"/>
</dbReference>
<dbReference type="PROSITE" id="PS52016">
    <property type="entry name" value="TONB_DEPENDENT_REC_3"/>
    <property type="match status" value="1"/>
</dbReference>
<dbReference type="InterPro" id="IPR036942">
    <property type="entry name" value="Beta-barrel_TonB_sf"/>
</dbReference>
<accession>A0A0D8JG91</accession>